<keyword evidence="6" id="KW-1185">Reference proteome</keyword>
<dbReference type="Proteomes" id="UP000812966">
    <property type="component" value="Unassembled WGS sequence"/>
</dbReference>
<keyword evidence="2" id="KW-0326">Glycosidase</keyword>
<dbReference type="SUPFAM" id="SSF51445">
    <property type="entry name" value="(Trans)glycosidases"/>
    <property type="match status" value="1"/>
</dbReference>
<organism evidence="5 6">
    <name type="scientific">Filobasidium floriforme</name>
    <dbReference type="NCBI Taxonomy" id="5210"/>
    <lineage>
        <taxon>Eukaryota</taxon>
        <taxon>Fungi</taxon>
        <taxon>Dikarya</taxon>
        <taxon>Basidiomycota</taxon>
        <taxon>Agaricomycotina</taxon>
        <taxon>Tremellomycetes</taxon>
        <taxon>Filobasidiales</taxon>
        <taxon>Filobasidiaceae</taxon>
        <taxon>Filobasidium</taxon>
    </lineage>
</organism>
<proteinExistence type="predicted"/>
<feature type="domain" description="DUF5597" evidence="4">
    <location>
        <begin position="357"/>
        <end position="490"/>
    </location>
</feature>
<evidence type="ECO:0000313" key="5">
    <source>
        <dbReference type="EMBL" id="KAG7531210.1"/>
    </source>
</evidence>
<evidence type="ECO:0000313" key="6">
    <source>
        <dbReference type="Proteomes" id="UP000812966"/>
    </source>
</evidence>
<dbReference type="Pfam" id="PF02449">
    <property type="entry name" value="Glyco_hydro_42"/>
    <property type="match status" value="1"/>
</dbReference>
<feature type="domain" description="Glycoside hydrolase family 42 N-terminal" evidence="3">
    <location>
        <begin position="8"/>
        <end position="157"/>
    </location>
</feature>
<dbReference type="Gene3D" id="2.60.220.20">
    <property type="entry name" value="putative beta-Galactosidase from caulobacter crescentus"/>
    <property type="match status" value="1"/>
</dbReference>
<accession>A0A8K0JIP0</accession>
<dbReference type="GO" id="GO:0004565">
    <property type="term" value="F:beta-galactosidase activity"/>
    <property type="evidence" value="ECO:0007669"/>
    <property type="project" value="InterPro"/>
</dbReference>
<gene>
    <name evidence="5" type="ORF">FFLO_04514</name>
</gene>
<dbReference type="Pfam" id="PF18120">
    <property type="entry name" value="DUF5597"/>
    <property type="match status" value="1"/>
</dbReference>
<dbReference type="GO" id="GO:0005975">
    <property type="term" value="P:carbohydrate metabolic process"/>
    <property type="evidence" value="ECO:0007669"/>
    <property type="project" value="InterPro"/>
</dbReference>
<evidence type="ECO:0000256" key="2">
    <source>
        <dbReference type="ARBA" id="ARBA00023295"/>
    </source>
</evidence>
<dbReference type="EMBL" id="JABELV010000097">
    <property type="protein sequence ID" value="KAG7531210.1"/>
    <property type="molecule type" value="Genomic_DNA"/>
</dbReference>
<evidence type="ECO:0008006" key="7">
    <source>
        <dbReference type="Google" id="ProtNLM"/>
    </source>
</evidence>
<sequence>MSDKWAPLQAAGINTILGAVCWDQIEQTEGQFDFEHLDGIIEQARDRKMHLILLWFGSFKNGQSSYVPTWVKKDHRRFPRAFIRDSTSGKLKMTEVLSVFDRSNVEADKTAFVRLMRHIRDIDSAHGTVLMVQVENEVGLLGSSRDHGSSADKAFKQAPPSEMVDRLRSDRDNLNPTLLSSLHHFLSLPATARPANWSETFGTSLKADEVFMAYHYARYVNEIAAAGKEAYQLPMFVNVWLSSIDMDRDIQLPTFMTAGGGGHPGFYPSGGPVIDVLDIWQLFAPSIDFVAPDIYLQVYAKILAHYRHRNQPLMIPEQRRDEHGLRRLWEAYGSHGALYASPFGIDTFPDAERDLLVEHFGLLSKVRKYLLDIQADPKRGFGFCFDEPKDGETFNSAPKHIEMGSWRLTVTRGFSFGDVRPGYGIIYQLSEDRFLLVGGGFSVGFESTKSTSLFSGIARLSEVDISDPSTGELVVNRWMNGDETGSGTSARMPNSQLPPMTVPIPIDTPAVTRLAVCEVYSLEE</sequence>
<comment type="caution">
    <text evidence="5">The sequence shown here is derived from an EMBL/GenBank/DDBJ whole genome shotgun (WGS) entry which is preliminary data.</text>
</comment>
<dbReference type="AlphaFoldDB" id="A0A8K0JIP0"/>
<name>A0A8K0JIP0_9TREE</name>
<dbReference type="InterPro" id="IPR040719">
    <property type="entry name" value="DUF5597"/>
</dbReference>
<evidence type="ECO:0000259" key="4">
    <source>
        <dbReference type="Pfam" id="PF18120"/>
    </source>
</evidence>
<dbReference type="Gene3D" id="3.20.20.80">
    <property type="entry name" value="Glycosidases"/>
    <property type="match status" value="1"/>
</dbReference>
<reference evidence="5" key="1">
    <citation type="submission" date="2020-04" db="EMBL/GenBank/DDBJ databases">
        <title>Analysis of mating type loci in Filobasidium floriforme.</title>
        <authorList>
            <person name="Nowrousian M."/>
        </authorList>
    </citation>
    <scope>NUCLEOTIDE SEQUENCE</scope>
    <source>
        <strain evidence="5">CBS 6242</strain>
    </source>
</reference>
<dbReference type="InterPro" id="IPR017853">
    <property type="entry name" value="GH"/>
</dbReference>
<protein>
    <recommendedName>
        <fullName evidence="7">Beta-galactosidase</fullName>
    </recommendedName>
</protein>
<evidence type="ECO:0000259" key="3">
    <source>
        <dbReference type="Pfam" id="PF02449"/>
    </source>
</evidence>
<dbReference type="InterPro" id="IPR013529">
    <property type="entry name" value="Glyco_hydro_42_N"/>
</dbReference>
<evidence type="ECO:0000256" key="1">
    <source>
        <dbReference type="ARBA" id="ARBA00022801"/>
    </source>
</evidence>
<dbReference type="GO" id="GO:0009341">
    <property type="term" value="C:beta-galactosidase complex"/>
    <property type="evidence" value="ECO:0007669"/>
    <property type="project" value="InterPro"/>
</dbReference>
<keyword evidence="1" id="KW-0378">Hydrolase</keyword>